<gene>
    <name evidence="2" type="ORF">LV85_04046</name>
</gene>
<evidence type="ECO:0000313" key="3">
    <source>
        <dbReference type="Proteomes" id="UP000248882"/>
    </source>
</evidence>
<evidence type="ECO:0000259" key="1">
    <source>
        <dbReference type="PROSITE" id="PS50042"/>
    </source>
</evidence>
<dbReference type="OrthoDB" id="978727at2"/>
<proteinExistence type="predicted"/>
<dbReference type="PROSITE" id="PS50042">
    <property type="entry name" value="CNMP_BINDING_3"/>
    <property type="match status" value="1"/>
</dbReference>
<dbReference type="AlphaFoldDB" id="A0A2W7QEX4"/>
<sequence>MTKSTFVALTTLFAITLFSCSESDKEVTDTTTDPFQELEFEVVDSIMVDELENLAVLDYLPSKDQYLMKKLRKGEVFIVDSKGEILLKKDIAGEGPNQIQMVGEGRFYGEDGYIFKEFSATMDFNLFDLDFQKTRKFKGTMQEMMAIFISNNRQTFSVYEHDGEKFLFGEEFNSFSKADIDYDEIGADFYNKANMGFIYDLGQDSVQFVNTYPNDWAAKKNQSWVGVSYPYLAYDPTSKTVVSLPTSGDQLGVYTLKGNDLVYEKSVELTHPERAGFEAKEDTNPSVYPGFYDVKIFGEYQLIQFITAMPEDIFNGFRAQGENYWQDPAFGEAAKKYRKRKYIVVKNGVQIGIVNELPMFGDIYFGLPDGTLIVKAADGEVERDYNLFYKVRLVEE</sequence>
<feature type="domain" description="Cyclic nucleotide-binding" evidence="1">
    <location>
        <begin position="39"/>
        <end position="115"/>
    </location>
</feature>
<dbReference type="RefSeq" id="WP_111322812.1">
    <property type="nucleotide sequence ID" value="NZ_QKZT01000026.1"/>
</dbReference>
<organism evidence="2 3">
    <name type="scientific">Algoriphagus chordae</name>
    <dbReference type="NCBI Taxonomy" id="237019"/>
    <lineage>
        <taxon>Bacteria</taxon>
        <taxon>Pseudomonadati</taxon>
        <taxon>Bacteroidota</taxon>
        <taxon>Cytophagia</taxon>
        <taxon>Cytophagales</taxon>
        <taxon>Cyclobacteriaceae</taxon>
        <taxon>Algoriphagus</taxon>
    </lineage>
</organism>
<evidence type="ECO:0000313" key="2">
    <source>
        <dbReference type="EMBL" id="PZX47088.1"/>
    </source>
</evidence>
<name>A0A2W7QEX4_9BACT</name>
<reference evidence="2 3" key="1">
    <citation type="submission" date="2018-06" db="EMBL/GenBank/DDBJ databases">
        <title>Genomic Encyclopedia of Archaeal and Bacterial Type Strains, Phase II (KMG-II): from individual species to whole genera.</title>
        <authorList>
            <person name="Goeker M."/>
        </authorList>
    </citation>
    <scope>NUCLEOTIDE SEQUENCE [LARGE SCALE GENOMIC DNA]</scope>
    <source>
        <strain evidence="2 3">DSM 19830</strain>
    </source>
</reference>
<dbReference type="PROSITE" id="PS51257">
    <property type="entry name" value="PROKAR_LIPOPROTEIN"/>
    <property type="match status" value="1"/>
</dbReference>
<dbReference type="EMBL" id="QKZT01000026">
    <property type="protein sequence ID" value="PZX47088.1"/>
    <property type="molecule type" value="Genomic_DNA"/>
</dbReference>
<accession>A0A2W7QEX4</accession>
<protein>
    <recommendedName>
        <fullName evidence="1">Cyclic nucleotide-binding domain-containing protein</fullName>
    </recommendedName>
</protein>
<keyword evidence="3" id="KW-1185">Reference proteome</keyword>
<dbReference type="Proteomes" id="UP000248882">
    <property type="component" value="Unassembled WGS sequence"/>
</dbReference>
<comment type="caution">
    <text evidence="2">The sequence shown here is derived from an EMBL/GenBank/DDBJ whole genome shotgun (WGS) entry which is preliminary data.</text>
</comment>
<dbReference type="InterPro" id="IPR000595">
    <property type="entry name" value="cNMP-bd_dom"/>
</dbReference>